<reference evidence="3" key="2">
    <citation type="submission" date="2020-09" db="EMBL/GenBank/DDBJ databases">
        <authorList>
            <person name="Sun Q."/>
            <person name="Kim S."/>
        </authorList>
    </citation>
    <scope>NUCLEOTIDE SEQUENCE</scope>
    <source>
        <strain evidence="3">KCTC 12368</strain>
    </source>
</reference>
<evidence type="ECO:0000259" key="2">
    <source>
        <dbReference type="Pfam" id="PF10633"/>
    </source>
</evidence>
<dbReference type="EMBL" id="BMWX01000001">
    <property type="protein sequence ID" value="GGZ17233.1"/>
    <property type="molecule type" value="Genomic_DNA"/>
</dbReference>
<dbReference type="RefSeq" id="WP_018474026.1">
    <property type="nucleotide sequence ID" value="NZ_BMWX01000001.1"/>
</dbReference>
<dbReference type="Gene3D" id="2.60.40.10">
    <property type="entry name" value="Immunoglobulins"/>
    <property type="match status" value="1"/>
</dbReference>
<comment type="caution">
    <text evidence="3">The sequence shown here is derived from an EMBL/GenBank/DDBJ whole genome shotgun (WGS) entry which is preliminary data.</text>
</comment>
<feature type="transmembrane region" description="Helical" evidence="1">
    <location>
        <begin position="12"/>
        <end position="31"/>
    </location>
</feature>
<keyword evidence="1" id="KW-0472">Membrane</keyword>
<dbReference type="Proteomes" id="UP000619457">
    <property type="component" value="Unassembled WGS sequence"/>
</dbReference>
<feature type="domain" description="Alpha-galactosidase NEW3" evidence="2">
    <location>
        <begin position="161"/>
        <end position="231"/>
    </location>
</feature>
<dbReference type="AlphaFoldDB" id="A0A918PQ41"/>
<evidence type="ECO:0000256" key="1">
    <source>
        <dbReference type="SAM" id="Phobius"/>
    </source>
</evidence>
<reference evidence="3" key="1">
    <citation type="journal article" date="2014" name="Int. J. Syst. Evol. Microbiol.">
        <title>Complete genome sequence of Corynebacterium casei LMG S-19264T (=DSM 44701T), isolated from a smear-ripened cheese.</title>
        <authorList>
            <consortium name="US DOE Joint Genome Institute (JGI-PGF)"/>
            <person name="Walter F."/>
            <person name="Albersmeier A."/>
            <person name="Kalinowski J."/>
            <person name="Ruckert C."/>
        </authorList>
    </citation>
    <scope>NUCLEOTIDE SEQUENCE</scope>
    <source>
        <strain evidence="3">KCTC 12368</strain>
    </source>
</reference>
<keyword evidence="1" id="KW-1133">Transmembrane helix</keyword>
<keyword evidence="4" id="KW-1185">Reference proteome</keyword>
<feature type="transmembrane region" description="Helical" evidence="1">
    <location>
        <begin position="360"/>
        <end position="380"/>
    </location>
</feature>
<gene>
    <name evidence="3" type="ORF">GCM10007049_07060</name>
</gene>
<evidence type="ECO:0000313" key="4">
    <source>
        <dbReference type="Proteomes" id="UP000619457"/>
    </source>
</evidence>
<protein>
    <recommendedName>
        <fullName evidence="2">Alpha-galactosidase NEW3 domain-containing protein</fullName>
    </recommendedName>
</protein>
<dbReference type="PANTHER" id="PTHR39198">
    <property type="entry name" value="HYPOTHETICAL MEMBRANE PROTEIN, CONSERVED"/>
    <property type="match status" value="1"/>
</dbReference>
<dbReference type="InterPro" id="IPR013783">
    <property type="entry name" value="Ig-like_fold"/>
</dbReference>
<name>A0A918PQ41_9BACT</name>
<dbReference type="PANTHER" id="PTHR39198:SF1">
    <property type="entry name" value="ALPHA-GALACTOSIDASE NEW3 DOMAIN-CONTAINING PROTEIN"/>
    <property type="match status" value="1"/>
</dbReference>
<feature type="domain" description="Alpha-galactosidase NEW3" evidence="2">
    <location>
        <begin position="266"/>
        <end position="341"/>
    </location>
</feature>
<accession>A0A918PQ41</accession>
<dbReference type="InterPro" id="IPR018905">
    <property type="entry name" value="A-galactase_NEW3"/>
</dbReference>
<keyword evidence="1" id="KW-0812">Transmembrane</keyword>
<proteinExistence type="predicted"/>
<evidence type="ECO:0000313" key="3">
    <source>
        <dbReference type="EMBL" id="GGZ17233.1"/>
    </source>
</evidence>
<dbReference type="Pfam" id="PF10633">
    <property type="entry name" value="NPCBM_assoc"/>
    <property type="match status" value="2"/>
</dbReference>
<organism evidence="3 4">
    <name type="scientific">Echinicola pacifica</name>
    <dbReference type="NCBI Taxonomy" id="346377"/>
    <lineage>
        <taxon>Bacteria</taxon>
        <taxon>Pseudomonadati</taxon>
        <taxon>Bacteroidota</taxon>
        <taxon>Cytophagia</taxon>
        <taxon>Cytophagales</taxon>
        <taxon>Cyclobacteriaceae</taxon>
        <taxon>Echinicola</taxon>
    </lineage>
</organism>
<sequence length="386" mass="42313">MKRFLLLRCTRVHFLFIAFVGIIISTGSVTFGQQLSLYTPYTHIKVPPGESIKYDFQLINNGASQGSCPIKISGLPEGWDYTLSAGGWAVQELSVLPKEKEKFTLNLQVPLEIKKGKYRFNVQAAGYHSLPLTVAVDEEGTFKTEFTTKQANLEGHTDTDFTFTTQLKNLTAEAQSYSLRNKAPRGWSVIFKANYKQVSAVSTEPNSTTDISVTVKPPSDIAAGTYTIPVSVGNAQMNEDLDLEVAISGSYDMELSTPSGILNTRITAGGDQEMELLLKNTGTANLENIKLNAQTPLDWKVDFAEEEILQLPPGESKKVKAIIKASSKSIPGDYIVNINAKTPEADSKVSLRAQVKTPLLSGWLGMGLIISILTGMGYLFKKYGRR</sequence>